<keyword evidence="6" id="KW-1185">Reference proteome</keyword>
<organism evidence="5 6">
    <name type="scientific">Sparassis crispa</name>
    <dbReference type="NCBI Taxonomy" id="139825"/>
    <lineage>
        <taxon>Eukaryota</taxon>
        <taxon>Fungi</taxon>
        <taxon>Dikarya</taxon>
        <taxon>Basidiomycota</taxon>
        <taxon>Agaricomycotina</taxon>
        <taxon>Agaricomycetes</taxon>
        <taxon>Polyporales</taxon>
        <taxon>Sparassidaceae</taxon>
        <taxon>Sparassis</taxon>
    </lineage>
</organism>
<keyword evidence="5" id="KW-0675">Receptor</keyword>
<evidence type="ECO:0000313" key="5">
    <source>
        <dbReference type="EMBL" id="GBE85528.1"/>
    </source>
</evidence>
<dbReference type="OrthoDB" id="245563at2759"/>
<dbReference type="Pfam" id="PF13432">
    <property type="entry name" value="TPR_16"/>
    <property type="match status" value="1"/>
</dbReference>
<dbReference type="InParanoid" id="A0A401GTH4"/>
<dbReference type="Gene3D" id="1.25.40.10">
    <property type="entry name" value="Tetratricopeptide repeat domain"/>
    <property type="match status" value="1"/>
</dbReference>
<dbReference type="STRING" id="139825.A0A401GTH4"/>
<gene>
    <name evidence="5" type="ORF">SCP_0800450</name>
</gene>
<proteinExistence type="predicted"/>
<dbReference type="SUPFAM" id="SSF48452">
    <property type="entry name" value="TPR-like"/>
    <property type="match status" value="1"/>
</dbReference>
<name>A0A401GTH4_9APHY</name>
<evidence type="ECO:0000256" key="2">
    <source>
        <dbReference type="PROSITE-ProRule" id="PRU00339"/>
    </source>
</evidence>
<dbReference type="GO" id="GO:0008270">
    <property type="term" value="F:zinc ion binding"/>
    <property type="evidence" value="ECO:0007669"/>
    <property type="project" value="UniProtKB-KW"/>
</dbReference>
<dbReference type="PROSITE" id="PS50005">
    <property type="entry name" value="TPR"/>
    <property type="match status" value="1"/>
</dbReference>
<feature type="repeat" description="TPR" evidence="2">
    <location>
        <begin position="592"/>
        <end position="625"/>
    </location>
</feature>
<dbReference type="Gene3D" id="3.30.1370.210">
    <property type="match status" value="1"/>
</dbReference>
<accession>A0A401GTH4</accession>
<keyword evidence="1 2" id="KW-0802">TPR repeat</keyword>
<dbReference type="AlphaFoldDB" id="A0A401GTH4"/>
<evidence type="ECO:0000259" key="4">
    <source>
        <dbReference type="PROSITE" id="PS50103"/>
    </source>
</evidence>
<sequence>MPDQRHSVLLLSLNKFSGFDELHGHLLTALRAKAEVHEVTSSGNAIQRLSTAPHPKAIIVTDAGVTERKNNKVLAKLVEYVTSGGTIIFACQFSSFVRPVDMNSMFQKSWNLPWNAGSYHRSTFALNSSVKGLGLDGLASEYSMKAVHLRNVALHASVYLPTSESCIQSLVFAPSPVGRLNETPVAFASFGNGYIGYVGDVNAEENSSNVVIAMCLASEPRLASGTPTPPNNVQAVRENMKPIILMLSLEKEPWIDDSYSQLYSGLSKNATLHEARTVREANRILNTSPSPFAVLATDSGIARRKHLNLLTRLVEYTRAGGRIVIGCQFSNNLPLDCAERFFARWNLPWDAGSYYRTTFALNPAGIPSPLSRRALFPQYSMKALHLKNVSPETAVYIPTSQSQVESHVFPVTPITGAQLEESPATFAHVGEGYLGYVGDVNGEQQTIRLLIEMCGVRIKPGDLGTRNCMTGVSFGPNGMETQRQYFSETPLPVYPEIIVRPRDTEVTARAVRRKSHAREQQALAEKLKQEGNDFYKDGAWEDAAEAYRKAAFVYGPRPVYMTNLAAALLKLRLWDEAESATDRALRYEPKNLKARFRRGIARKELGDYAAAIKDFYSVLRQDPNNGAARTELAATLSLQSAESGYSIAAVVDESRPENEDACSDILTESDSSDFAIVGDSDMGVCKSHNHQGCAEGRQCRYRHAGDNFSVRDMLGRNVCLMWLLGTCRYDQGCSYNHDDTYLPTRGWWADEWKLARMRDDVQNLLRQGLQLEEVENMIPSRWPTWRQDAWAVAENYRE</sequence>
<feature type="zinc finger region" description="C3H1-type" evidence="3">
    <location>
        <begin position="679"/>
        <end position="706"/>
    </location>
</feature>
<dbReference type="EMBL" id="BFAD01000008">
    <property type="protein sequence ID" value="GBE85528.1"/>
    <property type="molecule type" value="Genomic_DNA"/>
</dbReference>
<dbReference type="InterPro" id="IPR011990">
    <property type="entry name" value="TPR-like_helical_dom_sf"/>
</dbReference>
<dbReference type="InterPro" id="IPR051966">
    <property type="entry name" value="RPAP3"/>
</dbReference>
<dbReference type="InterPro" id="IPR000571">
    <property type="entry name" value="Znf_CCCH"/>
</dbReference>
<feature type="domain" description="C3H1-type" evidence="4">
    <location>
        <begin position="679"/>
        <end position="706"/>
    </location>
</feature>
<dbReference type="PANTHER" id="PTHR46423">
    <property type="entry name" value="RNA POLYMERASE II-ASSOCIATED PROTEIN 3"/>
    <property type="match status" value="1"/>
</dbReference>
<dbReference type="InterPro" id="IPR019734">
    <property type="entry name" value="TPR_rpt"/>
</dbReference>
<dbReference type="PROSITE" id="PS50103">
    <property type="entry name" value="ZF_C3H1"/>
    <property type="match status" value="2"/>
</dbReference>
<keyword evidence="3" id="KW-0479">Metal-binding</keyword>
<dbReference type="SMART" id="SM00028">
    <property type="entry name" value="TPR"/>
    <property type="match status" value="3"/>
</dbReference>
<keyword evidence="3" id="KW-0863">Zinc-finger</keyword>
<protein>
    <submittedName>
        <fullName evidence="5">Mitochondrial import receptor subunit TOM34</fullName>
    </submittedName>
</protein>
<dbReference type="GO" id="GO:0101031">
    <property type="term" value="C:protein folding chaperone complex"/>
    <property type="evidence" value="ECO:0007669"/>
    <property type="project" value="TreeGrafter"/>
</dbReference>
<evidence type="ECO:0000256" key="3">
    <source>
        <dbReference type="PROSITE-ProRule" id="PRU00723"/>
    </source>
</evidence>
<dbReference type="RefSeq" id="XP_027616441.1">
    <property type="nucleotide sequence ID" value="XM_027760640.1"/>
</dbReference>
<reference evidence="5 6" key="1">
    <citation type="journal article" date="2018" name="Sci. Rep.">
        <title>Genome sequence of the cauliflower mushroom Sparassis crispa (Hanabiratake) and its association with beneficial usage.</title>
        <authorList>
            <person name="Kiyama R."/>
            <person name="Furutani Y."/>
            <person name="Kawaguchi K."/>
            <person name="Nakanishi T."/>
        </authorList>
    </citation>
    <scope>NUCLEOTIDE SEQUENCE [LARGE SCALE GENOMIC DNA]</scope>
</reference>
<dbReference type="GeneID" id="38782445"/>
<feature type="zinc finger region" description="C3H1-type" evidence="3">
    <location>
        <begin position="713"/>
        <end position="740"/>
    </location>
</feature>
<feature type="domain" description="C3H1-type" evidence="4">
    <location>
        <begin position="713"/>
        <end position="740"/>
    </location>
</feature>
<comment type="caution">
    <text evidence="5">The sequence shown here is derived from an EMBL/GenBank/DDBJ whole genome shotgun (WGS) entry which is preliminary data.</text>
</comment>
<dbReference type="PANTHER" id="PTHR46423:SF1">
    <property type="entry name" value="RNA POLYMERASE II-ASSOCIATED PROTEIN 3"/>
    <property type="match status" value="1"/>
</dbReference>
<dbReference type="Proteomes" id="UP000287166">
    <property type="component" value="Unassembled WGS sequence"/>
</dbReference>
<evidence type="ECO:0000313" key="6">
    <source>
        <dbReference type="Proteomes" id="UP000287166"/>
    </source>
</evidence>
<evidence type="ECO:0000256" key="1">
    <source>
        <dbReference type="ARBA" id="ARBA00022803"/>
    </source>
</evidence>
<keyword evidence="3" id="KW-0862">Zinc</keyword>